<keyword evidence="2" id="KW-1185">Reference proteome</keyword>
<proteinExistence type="predicted"/>
<accession>A0A4U1L281</accession>
<dbReference type="AlphaFoldDB" id="A0A4U1L281"/>
<protein>
    <submittedName>
        <fullName evidence="1">Uncharacterized protein</fullName>
    </submittedName>
</protein>
<sequence>MLLTIAAMLLAQQIPPPPPYGKGCGRYKTPTTEELRKYLVGRVYSDPRWKSENAVFIFEDGTYKQHMHNNLYQSGRYWINGQTLCKDVGNDRQTICSNICIINQDSFYVFDPKLRKNVIPGYYRIGKI</sequence>
<evidence type="ECO:0000313" key="2">
    <source>
        <dbReference type="Proteomes" id="UP000309138"/>
    </source>
</evidence>
<dbReference type="EMBL" id="SWKR01000002">
    <property type="protein sequence ID" value="TKD50712.1"/>
    <property type="molecule type" value="Genomic_DNA"/>
</dbReference>
<reference evidence="1 2" key="1">
    <citation type="submission" date="2019-04" db="EMBL/GenBank/DDBJ databases">
        <authorList>
            <person name="Yang Y."/>
            <person name="Wei D."/>
        </authorList>
    </citation>
    <scope>NUCLEOTIDE SEQUENCE [LARGE SCALE GENOMIC DNA]</scope>
    <source>
        <strain evidence="1 2">L-1-4w-11</strain>
    </source>
</reference>
<organism evidence="1 2">
    <name type="scientific">Sphingomonas baiyangensis</name>
    <dbReference type="NCBI Taxonomy" id="2572576"/>
    <lineage>
        <taxon>Bacteria</taxon>
        <taxon>Pseudomonadati</taxon>
        <taxon>Pseudomonadota</taxon>
        <taxon>Alphaproteobacteria</taxon>
        <taxon>Sphingomonadales</taxon>
        <taxon>Sphingomonadaceae</taxon>
        <taxon>Sphingomonas</taxon>
    </lineage>
</organism>
<dbReference type="Proteomes" id="UP000309138">
    <property type="component" value="Unassembled WGS sequence"/>
</dbReference>
<dbReference type="RefSeq" id="WP_136942655.1">
    <property type="nucleotide sequence ID" value="NZ_SWKR01000002.1"/>
</dbReference>
<evidence type="ECO:0000313" key="1">
    <source>
        <dbReference type="EMBL" id="TKD50712.1"/>
    </source>
</evidence>
<gene>
    <name evidence="1" type="ORF">FBR43_07970</name>
</gene>
<comment type="caution">
    <text evidence="1">The sequence shown here is derived from an EMBL/GenBank/DDBJ whole genome shotgun (WGS) entry which is preliminary data.</text>
</comment>
<name>A0A4U1L281_9SPHN</name>